<sequence>MIRECQPSDLPALLDVWLASTTAAHPFIDPLYWQQSLPLVRDSYLPDAHTWVYLEDGQLLGFISVMNASFVGALFVAHQAAGRGIGSALLNEAKRHYAALSLEVYQKNTLAVNFYHRQGFRIEDSAWQEETQHPTWIMHWQADQTPSR</sequence>
<evidence type="ECO:0000256" key="1">
    <source>
        <dbReference type="ARBA" id="ARBA00022679"/>
    </source>
</evidence>
<dbReference type="InterPro" id="IPR016181">
    <property type="entry name" value="Acyl_CoA_acyltransferase"/>
</dbReference>
<dbReference type="PANTHER" id="PTHR43800:SF1">
    <property type="entry name" value="PEPTIDYL-LYSINE N-ACETYLTRANSFERASE YJAB"/>
    <property type="match status" value="1"/>
</dbReference>
<dbReference type="InterPro" id="IPR000182">
    <property type="entry name" value="GNAT_dom"/>
</dbReference>
<dbReference type="AlphaFoldDB" id="A0A427V5E5"/>
<dbReference type="CDD" id="cd04301">
    <property type="entry name" value="NAT_SF"/>
    <property type="match status" value="1"/>
</dbReference>
<dbReference type="Pfam" id="PF13673">
    <property type="entry name" value="Acetyltransf_10"/>
    <property type="match status" value="1"/>
</dbReference>
<name>A0A427V5E5_9ENTR</name>
<dbReference type="Proteomes" id="UP000275331">
    <property type="component" value="Unassembled WGS sequence"/>
</dbReference>
<dbReference type="PROSITE" id="PS51186">
    <property type="entry name" value="GNAT"/>
    <property type="match status" value="1"/>
</dbReference>
<reference evidence="4 5" key="1">
    <citation type="submission" date="2018-10" db="EMBL/GenBank/DDBJ databases">
        <title>Transmission dynamics of multidrug resistant bacteria on intensive care unit surfaces.</title>
        <authorList>
            <person name="D'Souza A.W."/>
            <person name="Potter R.F."/>
            <person name="Wallace M."/>
            <person name="Shupe A."/>
            <person name="Patel S."/>
            <person name="Sun S."/>
            <person name="Gul D."/>
            <person name="Kwon J.H."/>
            <person name="Andleeb S."/>
            <person name="Burnham C.-A.D."/>
            <person name="Dantas G."/>
        </authorList>
    </citation>
    <scope>NUCLEOTIDE SEQUENCE [LARGE SCALE GENOMIC DNA]</scope>
    <source>
        <strain evidence="4 5">AS_373</strain>
    </source>
</reference>
<keyword evidence="1 4" id="KW-0808">Transferase</keyword>
<comment type="caution">
    <text evidence="4">The sequence shown here is derived from an EMBL/GenBank/DDBJ whole genome shotgun (WGS) entry which is preliminary data.</text>
</comment>
<dbReference type="RefSeq" id="WP_125292745.1">
    <property type="nucleotide sequence ID" value="NZ_JAPTZM010000007.1"/>
</dbReference>
<dbReference type="Gene3D" id="3.40.630.30">
    <property type="match status" value="1"/>
</dbReference>
<dbReference type="SUPFAM" id="SSF55729">
    <property type="entry name" value="Acyl-CoA N-acyltransferases (Nat)"/>
    <property type="match status" value="1"/>
</dbReference>
<keyword evidence="2" id="KW-0012">Acyltransferase</keyword>
<evidence type="ECO:0000313" key="4">
    <source>
        <dbReference type="EMBL" id="RSE27991.1"/>
    </source>
</evidence>
<dbReference type="EMBL" id="RHXB01000003">
    <property type="protein sequence ID" value="RSE27991.1"/>
    <property type="molecule type" value="Genomic_DNA"/>
</dbReference>
<dbReference type="OrthoDB" id="9789605at2"/>
<evidence type="ECO:0000259" key="3">
    <source>
        <dbReference type="PROSITE" id="PS51186"/>
    </source>
</evidence>
<evidence type="ECO:0000313" key="5">
    <source>
        <dbReference type="Proteomes" id="UP000275331"/>
    </source>
</evidence>
<evidence type="ECO:0000256" key="2">
    <source>
        <dbReference type="ARBA" id="ARBA00023315"/>
    </source>
</evidence>
<feature type="domain" description="N-acetyltransferase" evidence="3">
    <location>
        <begin position="1"/>
        <end position="143"/>
    </location>
</feature>
<dbReference type="GO" id="GO:0016747">
    <property type="term" value="F:acyltransferase activity, transferring groups other than amino-acyl groups"/>
    <property type="evidence" value="ECO:0007669"/>
    <property type="project" value="InterPro"/>
</dbReference>
<protein>
    <submittedName>
        <fullName evidence="4">N-acetyltransferase</fullName>
    </submittedName>
</protein>
<dbReference type="PANTHER" id="PTHR43800">
    <property type="entry name" value="PEPTIDYL-LYSINE N-ACETYLTRANSFERASE YJAB"/>
    <property type="match status" value="1"/>
</dbReference>
<accession>A0A427V5E5</accession>
<gene>
    <name evidence="4" type="ORF">EGT71_06300</name>
</gene>
<dbReference type="NCBIfam" id="NF007853">
    <property type="entry name" value="PRK10562.1"/>
    <property type="match status" value="1"/>
</dbReference>
<proteinExistence type="predicted"/>
<organism evidence="4 5">
    <name type="scientific">Atlantibacter subterraneus</name>
    <dbReference type="NCBI Taxonomy" id="255519"/>
    <lineage>
        <taxon>Bacteria</taxon>
        <taxon>Pseudomonadati</taxon>
        <taxon>Pseudomonadota</taxon>
        <taxon>Gammaproteobacteria</taxon>
        <taxon>Enterobacterales</taxon>
        <taxon>Enterobacteriaceae</taxon>
        <taxon>Atlantibacter</taxon>
    </lineage>
</organism>